<dbReference type="SUPFAM" id="SSF51430">
    <property type="entry name" value="NAD(P)-linked oxidoreductase"/>
    <property type="match status" value="1"/>
</dbReference>
<dbReference type="EMBL" id="BAABDJ010000015">
    <property type="protein sequence ID" value="GAA4007375.1"/>
    <property type="molecule type" value="Genomic_DNA"/>
</dbReference>
<dbReference type="RefSeq" id="WP_345072622.1">
    <property type="nucleotide sequence ID" value="NZ_BAABDJ010000015.1"/>
</dbReference>
<sequence length="63" mass="7172">MTIEEVRIFQKRYCSTRKHSASEAQINIAWLLPIPGTSSLTHLHENLRAADIKLSTEVLALLR</sequence>
<comment type="caution">
    <text evidence="1">The sequence shown here is derived from an EMBL/GenBank/DDBJ whole genome shotgun (WGS) entry which is preliminary data.</text>
</comment>
<keyword evidence="2" id="KW-1185">Reference proteome</keyword>
<accession>A0ABP7S6R2</accession>
<proteinExistence type="predicted"/>
<dbReference type="Gene3D" id="3.20.20.100">
    <property type="entry name" value="NADP-dependent oxidoreductase domain"/>
    <property type="match status" value="1"/>
</dbReference>
<protein>
    <submittedName>
        <fullName evidence="1">Uncharacterized protein</fullName>
    </submittedName>
</protein>
<name>A0ABP7S6R2_9BACT</name>
<dbReference type="Proteomes" id="UP001500567">
    <property type="component" value="Unassembled WGS sequence"/>
</dbReference>
<organism evidence="1 2">
    <name type="scientific">Hymenobacter fastidiosus</name>
    <dbReference type="NCBI Taxonomy" id="486264"/>
    <lineage>
        <taxon>Bacteria</taxon>
        <taxon>Pseudomonadati</taxon>
        <taxon>Bacteroidota</taxon>
        <taxon>Cytophagia</taxon>
        <taxon>Cytophagales</taxon>
        <taxon>Hymenobacteraceae</taxon>
        <taxon>Hymenobacter</taxon>
    </lineage>
</organism>
<reference evidence="2" key="1">
    <citation type="journal article" date="2019" name="Int. J. Syst. Evol. Microbiol.">
        <title>The Global Catalogue of Microorganisms (GCM) 10K type strain sequencing project: providing services to taxonomists for standard genome sequencing and annotation.</title>
        <authorList>
            <consortium name="The Broad Institute Genomics Platform"/>
            <consortium name="The Broad Institute Genome Sequencing Center for Infectious Disease"/>
            <person name="Wu L."/>
            <person name="Ma J."/>
        </authorList>
    </citation>
    <scope>NUCLEOTIDE SEQUENCE [LARGE SCALE GENOMIC DNA]</scope>
    <source>
        <strain evidence="2">JCM 17224</strain>
    </source>
</reference>
<evidence type="ECO:0000313" key="2">
    <source>
        <dbReference type="Proteomes" id="UP001500567"/>
    </source>
</evidence>
<evidence type="ECO:0000313" key="1">
    <source>
        <dbReference type="EMBL" id="GAA4007375.1"/>
    </source>
</evidence>
<gene>
    <name evidence="1" type="ORF">GCM10022408_19150</name>
</gene>
<dbReference type="InterPro" id="IPR036812">
    <property type="entry name" value="NAD(P)_OxRdtase_dom_sf"/>
</dbReference>